<feature type="signal peptide" evidence="1">
    <location>
        <begin position="1"/>
        <end position="17"/>
    </location>
</feature>
<comment type="caution">
    <text evidence="2">The sequence shown here is derived from an EMBL/GenBank/DDBJ whole genome shotgun (WGS) entry which is preliminary data.</text>
</comment>
<reference evidence="2 3" key="1">
    <citation type="submission" date="2024-01" db="EMBL/GenBank/DDBJ databases">
        <title>Complete genome of Cladobotryum mycophilum ATHUM6906.</title>
        <authorList>
            <person name="Christinaki A.C."/>
            <person name="Myridakis A.I."/>
            <person name="Kouvelis V.N."/>
        </authorList>
    </citation>
    <scope>NUCLEOTIDE SEQUENCE [LARGE SCALE GENOMIC DNA]</scope>
    <source>
        <strain evidence="2 3">ATHUM6906</strain>
    </source>
</reference>
<dbReference type="PANTHER" id="PTHR38850">
    <property type="entry name" value="CERATO-PLATANIN"/>
    <property type="match status" value="1"/>
</dbReference>
<gene>
    <name evidence="2" type="ORF">PT974_05556</name>
</gene>
<name>A0ABR0SJ15_9HYPO</name>
<organism evidence="2 3">
    <name type="scientific">Cladobotryum mycophilum</name>
    <dbReference type="NCBI Taxonomy" id="491253"/>
    <lineage>
        <taxon>Eukaryota</taxon>
        <taxon>Fungi</taxon>
        <taxon>Dikarya</taxon>
        <taxon>Ascomycota</taxon>
        <taxon>Pezizomycotina</taxon>
        <taxon>Sordariomycetes</taxon>
        <taxon>Hypocreomycetidae</taxon>
        <taxon>Hypocreales</taxon>
        <taxon>Hypocreaceae</taxon>
        <taxon>Cladobotryum</taxon>
    </lineage>
</organism>
<dbReference type="Proteomes" id="UP001338125">
    <property type="component" value="Unassembled WGS sequence"/>
</dbReference>
<evidence type="ECO:0000313" key="2">
    <source>
        <dbReference type="EMBL" id="KAK5992156.1"/>
    </source>
</evidence>
<keyword evidence="1" id="KW-0732">Signal</keyword>
<evidence type="ECO:0000313" key="3">
    <source>
        <dbReference type="Proteomes" id="UP001338125"/>
    </source>
</evidence>
<evidence type="ECO:0008006" key="4">
    <source>
        <dbReference type="Google" id="ProtNLM"/>
    </source>
</evidence>
<protein>
    <recommendedName>
        <fullName evidence="4">Cerato-platanin</fullName>
    </recommendedName>
</protein>
<accession>A0ABR0SJ15</accession>
<dbReference type="PANTHER" id="PTHR38850:SF2">
    <property type="entry name" value="CERATO-PLATANIN"/>
    <property type="match status" value="1"/>
</dbReference>
<dbReference type="EMBL" id="JAVFKD010000012">
    <property type="protein sequence ID" value="KAK5992156.1"/>
    <property type="molecule type" value="Genomic_DNA"/>
</dbReference>
<proteinExistence type="predicted"/>
<keyword evidence="3" id="KW-1185">Reference proteome</keyword>
<evidence type="ECO:0000256" key="1">
    <source>
        <dbReference type="SAM" id="SignalP"/>
    </source>
</evidence>
<sequence>MMFSIATVLAASTAVSAAAFRRTQTASMTPHDSYSSSIGVLGCKINTNRVAYWPMPVDCDNICVKLTYEDRSLTLLRIDQSGGAHDISYESWNWLAFGKSATADPHTGGGIDMQWSYVPVSECASILDNGKLPLTASNSMDYVASCLSQPNSWVAKNHKLVNMIDPLCKYGFDEECSLNLSVSNQPNCPHTLGLMNSPTGQHVTNIAYSTGKEVVA</sequence>
<feature type="chain" id="PRO_5045908862" description="Cerato-platanin" evidence="1">
    <location>
        <begin position="18"/>
        <end position="216"/>
    </location>
</feature>